<name>A0A2P5XZ25_GOSBA</name>
<reference evidence="2 3" key="1">
    <citation type="submission" date="2015-01" db="EMBL/GenBank/DDBJ databases">
        <title>Genome of allotetraploid Gossypium barbadense reveals genomic plasticity and fiber elongation in cotton evolution.</title>
        <authorList>
            <person name="Chen X."/>
            <person name="Liu X."/>
            <person name="Zhao B."/>
            <person name="Zheng H."/>
            <person name="Hu Y."/>
            <person name="Lu G."/>
            <person name="Yang C."/>
            <person name="Chen J."/>
            <person name="Shan C."/>
            <person name="Zhang L."/>
            <person name="Zhou Y."/>
            <person name="Wang L."/>
            <person name="Guo W."/>
            <person name="Bai Y."/>
            <person name="Ruan J."/>
            <person name="Shangguan X."/>
            <person name="Mao Y."/>
            <person name="Jiang J."/>
            <person name="Zhu Y."/>
            <person name="Lei J."/>
            <person name="Kang H."/>
            <person name="Chen S."/>
            <person name="He X."/>
            <person name="Wang R."/>
            <person name="Wang Y."/>
            <person name="Chen J."/>
            <person name="Wang L."/>
            <person name="Yu S."/>
            <person name="Wang B."/>
            <person name="Wei J."/>
            <person name="Song S."/>
            <person name="Lu X."/>
            <person name="Gao Z."/>
            <person name="Gu W."/>
            <person name="Deng X."/>
            <person name="Ma D."/>
            <person name="Wang S."/>
            <person name="Liang W."/>
            <person name="Fang L."/>
            <person name="Cai C."/>
            <person name="Zhu X."/>
            <person name="Zhou B."/>
            <person name="Zhang Y."/>
            <person name="Chen Z."/>
            <person name="Xu S."/>
            <person name="Zhu R."/>
            <person name="Wang S."/>
            <person name="Zhang T."/>
            <person name="Zhao G."/>
        </authorList>
    </citation>
    <scope>NUCLEOTIDE SEQUENCE [LARGE SCALE GENOMIC DNA]</scope>
    <source>
        <strain evidence="3">cv. Xinhai21</strain>
        <tissue evidence="2">Leaf</tissue>
    </source>
</reference>
<dbReference type="Pfam" id="PF14111">
    <property type="entry name" value="DUF4283"/>
    <property type="match status" value="1"/>
</dbReference>
<proteinExistence type="predicted"/>
<gene>
    <name evidence="2" type="ORF">GOBAR_AA12042</name>
</gene>
<evidence type="ECO:0000313" key="2">
    <source>
        <dbReference type="EMBL" id="PPS08605.1"/>
    </source>
</evidence>
<dbReference type="InterPro" id="IPR025558">
    <property type="entry name" value="DUF4283"/>
</dbReference>
<evidence type="ECO:0000313" key="3">
    <source>
        <dbReference type="Proteomes" id="UP000239757"/>
    </source>
</evidence>
<dbReference type="AlphaFoldDB" id="A0A2P5XZ25"/>
<feature type="domain" description="DUF4283" evidence="1">
    <location>
        <begin position="37"/>
        <end position="98"/>
    </location>
</feature>
<dbReference type="EMBL" id="KZ663978">
    <property type="protein sequence ID" value="PPS08605.1"/>
    <property type="molecule type" value="Genomic_DNA"/>
</dbReference>
<accession>A0A2P5XZ25</accession>
<evidence type="ECO:0000259" key="1">
    <source>
        <dbReference type="Pfam" id="PF14111"/>
    </source>
</evidence>
<dbReference type="Proteomes" id="UP000239757">
    <property type="component" value="Unassembled WGS sequence"/>
</dbReference>
<organism evidence="2 3">
    <name type="scientific">Gossypium barbadense</name>
    <name type="common">Sea Island cotton</name>
    <name type="synonym">Hibiscus barbadensis</name>
    <dbReference type="NCBI Taxonomy" id="3634"/>
    <lineage>
        <taxon>Eukaryota</taxon>
        <taxon>Viridiplantae</taxon>
        <taxon>Streptophyta</taxon>
        <taxon>Embryophyta</taxon>
        <taxon>Tracheophyta</taxon>
        <taxon>Spermatophyta</taxon>
        <taxon>Magnoliopsida</taxon>
        <taxon>eudicotyledons</taxon>
        <taxon>Gunneridae</taxon>
        <taxon>Pentapetalae</taxon>
        <taxon>rosids</taxon>
        <taxon>malvids</taxon>
        <taxon>Malvales</taxon>
        <taxon>Malvaceae</taxon>
        <taxon>Malvoideae</taxon>
        <taxon>Gossypium</taxon>
    </lineage>
</organism>
<dbReference type="OrthoDB" id="1002344at2759"/>
<protein>
    <recommendedName>
        <fullName evidence="1">DUF4283 domain-containing protein</fullName>
    </recommendedName>
</protein>
<sequence>MEEEFELKDSDVVTEVVHGIPTTIFFYQVHKYIERRMAKTIIMKLLGRSIWFNVLLKKITSLWCPRSPIQLMDLENDYYLIRFDSENDYNKVVFGGPWCGMYGHNTDFCLGKKAPLLEGKLVVDRKVVDKLVISKPTEEEDFSLCMLVERQQCQDAVLTVINGAMDMVQRRVMIDNN</sequence>